<keyword evidence="3" id="KW-1185">Reference proteome</keyword>
<proteinExistence type="predicted"/>
<gene>
    <name evidence="2" type="ORF">E2C01_050277</name>
</gene>
<organism evidence="2 3">
    <name type="scientific">Portunus trituberculatus</name>
    <name type="common">Swimming crab</name>
    <name type="synonym">Neptunus trituberculatus</name>
    <dbReference type="NCBI Taxonomy" id="210409"/>
    <lineage>
        <taxon>Eukaryota</taxon>
        <taxon>Metazoa</taxon>
        <taxon>Ecdysozoa</taxon>
        <taxon>Arthropoda</taxon>
        <taxon>Crustacea</taxon>
        <taxon>Multicrustacea</taxon>
        <taxon>Malacostraca</taxon>
        <taxon>Eumalacostraca</taxon>
        <taxon>Eucarida</taxon>
        <taxon>Decapoda</taxon>
        <taxon>Pleocyemata</taxon>
        <taxon>Brachyura</taxon>
        <taxon>Eubrachyura</taxon>
        <taxon>Portunoidea</taxon>
        <taxon>Portunidae</taxon>
        <taxon>Portuninae</taxon>
        <taxon>Portunus</taxon>
    </lineage>
</organism>
<evidence type="ECO:0000256" key="1">
    <source>
        <dbReference type="SAM" id="MobiDB-lite"/>
    </source>
</evidence>
<comment type="caution">
    <text evidence="2">The sequence shown here is derived from an EMBL/GenBank/DDBJ whole genome shotgun (WGS) entry which is preliminary data.</text>
</comment>
<reference evidence="2 3" key="1">
    <citation type="submission" date="2019-05" db="EMBL/GenBank/DDBJ databases">
        <title>Another draft genome of Portunus trituberculatus and its Hox gene families provides insights of decapod evolution.</title>
        <authorList>
            <person name="Jeong J.-H."/>
            <person name="Song I."/>
            <person name="Kim S."/>
            <person name="Choi T."/>
            <person name="Kim D."/>
            <person name="Ryu S."/>
            <person name="Kim W."/>
        </authorList>
    </citation>
    <scope>NUCLEOTIDE SEQUENCE [LARGE SCALE GENOMIC DNA]</scope>
    <source>
        <tissue evidence="2">Muscle</tissue>
    </source>
</reference>
<feature type="region of interest" description="Disordered" evidence="1">
    <location>
        <begin position="1"/>
        <end position="23"/>
    </location>
</feature>
<dbReference type="AlphaFoldDB" id="A0A5B7GG32"/>
<accession>A0A5B7GG32</accession>
<evidence type="ECO:0000313" key="3">
    <source>
        <dbReference type="Proteomes" id="UP000324222"/>
    </source>
</evidence>
<dbReference type="Proteomes" id="UP000324222">
    <property type="component" value="Unassembled WGS sequence"/>
</dbReference>
<name>A0A5B7GG32_PORTR</name>
<sequence length="155" mass="16796">MSREFSRSLRLSSSGPRTSSASRRPCFTMTVPGSWCSRLSVAQYVVQYEPEPITTTGLAGHLNRCIASEGQTGWKKTHPLHAVLTDASIVVMNIWPLIVEASNAGEQTLRGQLVPGRYHAGQGIFSLPPPINPGPYLVYSGVLMSASFLNLLSSH</sequence>
<protein>
    <submittedName>
        <fullName evidence="2">Uncharacterized protein</fullName>
    </submittedName>
</protein>
<dbReference type="EMBL" id="VSRR010013850">
    <property type="protein sequence ID" value="MPC56323.1"/>
    <property type="molecule type" value="Genomic_DNA"/>
</dbReference>
<evidence type="ECO:0000313" key="2">
    <source>
        <dbReference type="EMBL" id="MPC56323.1"/>
    </source>
</evidence>
<feature type="compositionally biased region" description="Low complexity" evidence="1">
    <location>
        <begin position="8"/>
        <end position="23"/>
    </location>
</feature>